<reference evidence="2 4" key="1">
    <citation type="journal article" date="2012" name="Nature">
        <title>Algal genomes reveal evolutionary mosaicism and the fate of nucleomorphs.</title>
        <authorList>
            <consortium name="DOE Joint Genome Institute"/>
            <person name="Curtis B.A."/>
            <person name="Tanifuji G."/>
            <person name="Burki F."/>
            <person name="Gruber A."/>
            <person name="Irimia M."/>
            <person name="Maruyama S."/>
            <person name="Arias M.C."/>
            <person name="Ball S.G."/>
            <person name="Gile G.H."/>
            <person name="Hirakawa Y."/>
            <person name="Hopkins J.F."/>
            <person name="Kuo A."/>
            <person name="Rensing S.A."/>
            <person name="Schmutz J."/>
            <person name="Symeonidi A."/>
            <person name="Elias M."/>
            <person name="Eveleigh R.J."/>
            <person name="Herman E.K."/>
            <person name="Klute M.J."/>
            <person name="Nakayama T."/>
            <person name="Obornik M."/>
            <person name="Reyes-Prieto A."/>
            <person name="Armbrust E.V."/>
            <person name="Aves S.J."/>
            <person name="Beiko R.G."/>
            <person name="Coutinho P."/>
            <person name="Dacks J.B."/>
            <person name="Durnford D.G."/>
            <person name="Fast N.M."/>
            <person name="Green B.R."/>
            <person name="Grisdale C.J."/>
            <person name="Hempel F."/>
            <person name="Henrissat B."/>
            <person name="Hoppner M.P."/>
            <person name="Ishida K."/>
            <person name="Kim E."/>
            <person name="Koreny L."/>
            <person name="Kroth P.G."/>
            <person name="Liu Y."/>
            <person name="Malik S.B."/>
            <person name="Maier U.G."/>
            <person name="McRose D."/>
            <person name="Mock T."/>
            <person name="Neilson J.A."/>
            <person name="Onodera N.T."/>
            <person name="Poole A.M."/>
            <person name="Pritham E.J."/>
            <person name="Richards T.A."/>
            <person name="Rocap G."/>
            <person name="Roy S.W."/>
            <person name="Sarai C."/>
            <person name="Schaack S."/>
            <person name="Shirato S."/>
            <person name="Slamovits C.H."/>
            <person name="Spencer D.F."/>
            <person name="Suzuki S."/>
            <person name="Worden A.Z."/>
            <person name="Zauner S."/>
            <person name="Barry K."/>
            <person name="Bell C."/>
            <person name="Bharti A.K."/>
            <person name="Crow J.A."/>
            <person name="Grimwood J."/>
            <person name="Kramer R."/>
            <person name="Lindquist E."/>
            <person name="Lucas S."/>
            <person name="Salamov A."/>
            <person name="McFadden G.I."/>
            <person name="Lane C.E."/>
            <person name="Keeling P.J."/>
            <person name="Gray M.W."/>
            <person name="Grigoriev I.V."/>
            <person name="Archibald J.M."/>
        </authorList>
    </citation>
    <scope>NUCLEOTIDE SEQUENCE</scope>
    <source>
        <strain evidence="2 4">CCMP2712</strain>
    </source>
</reference>
<dbReference type="eggNOG" id="ENOG502S5TS">
    <property type="taxonomic scope" value="Eukaryota"/>
</dbReference>
<dbReference type="Gene3D" id="3.40.50.150">
    <property type="entry name" value="Vaccinia Virus protein VP39"/>
    <property type="match status" value="1"/>
</dbReference>
<dbReference type="EMBL" id="JH993120">
    <property type="protein sequence ID" value="EKX34063.1"/>
    <property type="molecule type" value="Genomic_DNA"/>
</dbReference>
<evidence type="ECO:0000259" key="1">
    <source>
        <dbReference type="Pfam" id="PF05050"/>
    </source>
</evidence>
<dbReference type="Pfam" id="PF05050">
    <property type="entry name" value="Methyltransf_21"/>
    <property type="match status" value="1"/>
</dbReference>
<sequence>QRWTSQVGQDRTIVDIFGGKRGGYFIDLASNDAVALSNTLTLEQEYGWNGLCIEPNPRYLQGLLRRKCKLAVAVATAMTGEKVSFAMRDEFGGIVGNDFDNKQVRGSVMNFTSVSITKLFQDFQVPEVVDYLSLDIEGAEYHTFKDFPWHKYKFLTMTVERPKKLAPILKANGYIYVKMHGGFGDMLYVHKSL</sequence>
<feature type="non-terminal residue" evidence="2">
    <location>
        <position position="193"/>
    </location>
</feature>
<dbReference type="GO" id="GO:0006888">
    <property type="term" value="P:endoplasmic reticulum to Golgi vesicle-mediated transport"/>
    <property type="evidence" value="ECO:0007669"/>
    <property type="project" value="TreeGrafter"/>
</dbReference>
<dbReference type="OMA" id="MAHRVEA"/>
<dbReference type="GO" id="GO:0005886">
    <property type="term" value="C:plasma membrane"/>
    <property type="evidence" value="ECO:0007669"/>
    <property type="project" value="TreeGrafter"/>
</dbReference>
<dbReference type="OrthoDB" id="6352234at2759"/>
<organism evidence="2">
    <name type="scientific">Guillardia theta (strain CCMP2712)</name>
    <name type="common">Cryptophyte</name>
    <dbReference type="NCBI Taxonomy" id="905079"/>
    <lineage>
        <taxon>Eukaryota</taxon>
        <taxon>Cryptophyceae</taxon>
        <taxon>Pyrenomonadales</taxon>
        <taxon>Geminigeraceae</taxon>
        <taxon>Guillardia</taxon>
    </lineage>
</organism>
<dbReference type="Proteomes" id="UP000011087">
    <property type="component" value="Unassembled WGS sequence"/>
</dbReference>
<dbReference type="PaxDb" id="55529-EKX34063"/>
<name>L1ICV0_GUITC</name>
<protein>
    <recommendedName>
        <fullName evidence="1">Methyltransferase FkbM domain-containing protein</fullName>
    </recommendedName>
</protein>
<feature type="non-terminal residue" evidence="2">
    <location>
        <position position="1"/>
    </location>
</feature>
<dbReference type="RefSeq" id="XP_005821043.1">
    <property type="nucleotide sequence ID" value="XM_005820986.1"/>
</dbReference>
<dbReference type="InterPro" id="IPR006342">
    <property type="entry name" value="FkbM_mtfrase"/>
</dbReference>
<dbReference type="GO" id="GO:0016197">
    <property type="term" value="P:endosomal transport"/>
    <property type="evidence" value="ECO:0007669"/>
    <property type="project" value="TreeGrafter"/>
</dbReference>
<dbReference type="GO" id="GO:0005789">
    <property type="term" value="C:endoplasmic reticulum membrane"/>
    <property type="evidence" value="ECO:0007669"/>
    <property type="project" value="TreeGrafter"/>
</dbReference>
<accession>L1ICV0</accession>
<reference evidence="3" key="3">
    <citation type="submission" date="2015-06" db="UniProtKB">
        <authorList>
            <consortium name="EnsemblProtists"/>
        </authorList>
    </citation>
    <scope>IDENTIFICATION</scope>
</reference>
<gene>
    <name evidence="2" type="ORF">GUITHDRAFT_44127</name>
</gene>
<feature type="domain" description="Methyltransferase FkbM" evidence="1">
    <location>
        <begin position="31"/>
        <end position="160"/>
    </location>
</feature>
<dbReference type="GO" id="GO:0031902">
    <property type="term" value="C:late endosome membrane"/>
    <property type="evidence" value="ECO:0007669"/>
    <property type="project" value="TreeGrafter"/>
</dbReference>
<dbReference type="GO" id="GO:0005794">
    <property type="term" value="C:Golgi apparatus"/>
    <property type="evidence" value="ECO:0007669"/>
    <property type="project" value="TreeGrafter"/>
</dbReference>
<dbReference type="PANTHER" id="PTHR34009:SF2">
    <property type="entry name" value="PROTEIN STAR"/>
    <property type="match status" value="1"/>
</dbReference>
<dbReference type="HOGENOM" id="CLU_049570_1_0_1"/>
<dbReference type="InterPro" id="IPR029063">
    <property type="entry name" value="SAM-dependent_MTases_sf"/>
</dbReference>
<dbReference type="AlphaFoldDB" id="L1ICV0"/>
<proteinExistence type="predicted"/>
<evidence type="ECO:0000313" key="3">
    <source>
        <dbReference type="EnsemblProtists" id="EKX34063"/>
    </source>
</evidence>
<dbReference type="KEGG" id="gtt:GUITHDRAFT_44127"/>
<dbReference type="GeneID" id="17290801"/>
<dbReference type="PANTHER" id="PTHR34009">
    <property type="entry name" value="PROTEIN STAR"/>
    <property type="match status" value="1"/>
</dbReference>
<dbReference type="EnsemblProtists" id="EKX34063">
    <property type="protein sequence ID" value="EKX34063"/>
    <property type="gene ID" value="GUITHDRAFT_44127"/>
</dbReference>
<evidence type="ECO:0000313" key="4">
    <source>
        <dbReference type="Proteomes" id="UP000011087"/>
    </source>
</evidence>
<keyword evidence="4" id="KW-1185">Reference proteome</keyword>
<dbReference type="InterPro" id="IPR053202">
    <property type="entry name" value="EGF_Rcpt_Signaling_Reg"/>
</dbReference>
<reference evidence="4" key="2">
    <citation type="submission" date="2012-11" db="EMBL/GenBank/DDBJ databases">
        <authorList>
            <person name="Kuo A."/>
            <person name="Curtis B.A."/>
            <person name="Tanifuji G."/>
            <person name="Burki F."/>
            <person name="Gruber A."/>
            <person name="Irimia M."/>
            <person name="Maruyama S."/>
            <person name="Arias M.C."/>
            <person name="Ball S.G."/>
            <person name="Gile G.H."/>
            <person name="Hirakawa Y."/>
            <person name="Hopkins J.F."/>
            <person name="Rensing S.A."/>
            <person name="Schmutz J."/>
            <person name="Symeonidi A."/>
            <person name="Elias M."/>
            <person name="Eveleigh R.J."/>
            <person name="Herman E.K."/>
            <person name="Klute M.J."/>
            <person name="Nakayama T."/>
            <person name="Obornik M."/>
            <person name="Reyes-Prieto A."/>
            <person name="Armbrust E.V."/>
            <person name="Aves S.J."/>
            <person name="Beiko R.G."/>
            <person name="Coutinho P."/>
            <person name="Dacks J.B."/>
            <person name="Durnford D.G."/>
            <person name="Fast N.M."/>
            <person name="Green B.R."/>
            <person name="Grisdale C."/>
            <person name="Hempe F."/>
            <person name="Henrissat B."/>
            <person name="Hoppner M.P."/>
            <person name="Ishida K.-I."/>
            <person name="Kim E."/>
            <person name="Koreny L."/>
            <person name="Kroth P.G."/>
            <person name="Liu Y."/>
            <person name="Malik S.-B."/>
            <person name="Maier U.G."/>
            <person name="McRose D."/>
            <person name="Mock T."/>
            <person name="Neilson J.A."/>
            <person name="Onodera N.T."/>
            <person name="Poole A.M."/>
            <person name="Pritham E.J."/>
            <person name="Richards T.A."/>
            <person name="Rocap G."/>
            <person name="Roy S.W."/>
            <person name="Sarai C."/>
            <person name="Schaack S."/>
            <person name="Shirato S."/>
            <person name="Slamovits C.H."/>
            <person name="Spencer D.F."/>
            <person name="Suzuki S."/>
            <person name="Worden A.Z."/>
            <person name="Zauner S."/>
            <person name="Barry K."/>
            <person name="Bell C."/>
            <person name="Bharti A.K."/>
            <person name="Crow J.A."/>
            <person name="Grimwood J."/>
            <person name="Kramer R."/>
            <person name="Lindquist E."/>
            <person name="Lucas S."/>
            <person name="Salamov A."/>
            <person name="McFadden G.I."/>
            <person name="Lane C.E."/>
            <person name="Keeling P.J."/>
            <person name="Gray M.W."/>
            <person name="Grigoriev I.V."/>
            <person name="Archibald J.M."/>
        </authorList>
    </citation>
    <scope>NUCLEOTIDE SEQUENCE</scope>
    <source>
        <strain evidence="4">CCMP2712</strain>
    </source>
</reference>
<evidence type="ECO:0000313" key="2">
    <source>
        <dbReference type="EMBL" id="EKX34063.1"/>
    </source>
</evidence>